<dbReference type="PANTHER" id="PTHR11695:SF294">
    <property type="entry name" value="RETICULON-4-INTERACTING PROTEIN 1, MITOCHONDRIAL"/>
    <property type="match status" value="1"/>
</dbReference>
<proteinExistence type="predicted"/>
<dbReference type="SMART" id="SM00829">
    <property type="entry name" value="PKS_ER"/>
    <property type="match status" value="1"/>
</dbReference>
<keyword evidence="1" id="KW-0472">Membrane</keyword>
<protein>
    <submittedName>
        <fullName evidence="3">Zinc ion binding</fullName>
        <ecNumber evidence="3">1.3.1.105</ecNumber>
    </submittedName>
</protein>
<dbReference type="GO" id="GO:0102978">
    <property type="term" value="F:furaneol oxidoreductase activity"/>
    <property type="evidence" value="ECO:0007669"/>
    <property type="project" value="UniProtKB-EC"/>
</dbReference>
<dbReference type="InterPro" id="IPR011032">
    <property type="entry name" value="GroES-like_sf"/>
</dbReference>
<dbReference type="PANTHER" id="PTHR11695">
    <property type="entry name" value="ALCOHOL DEHYDROGENASE RELATED"/>
    <property type="match status" value="1"/>
</dbReference>
<dbReference type="Proteomes" id="UP001316803">
    <property type="component" value="Unassembled WGS sequence"/>
</dbReference>
<dbReference type="InterPro" id="IPR020843">
    <property type="entry name" value="ER"/>
</dbReference>
<name>A0AAN8EUF1_9EURO</name>
<dbReference type="InterPro" id="IPR050700">
    <property type="entry name" value="YIM1/Zinc_Alcohol_DH_Fams"/>
</dbReference>
<organism evidence="3 4">
    <name type="scientific">Knufia fluminis</name>
    <dbReference type="NCBI Taxonomy" id="191047"/>
    <lineage>
        <taxon>Eukaryota</taxon>
        <taxon>Fungi</taxon>
        <taxon>Dikarya</taxon>
        <taxon>Ascomycota</taxon>
        <taxon>Pezizomycotina</taxon>
        <taxon>Eurotiomycetes</taxon>
        <taxon>Chaetothyriomycetidae</taxon>
        <taxon>Chaetothyriales</taxon>
        <taxon>Trichomeriaceae</taxon>
        <taxon>Knufia</taxon>
    </lineage>
</organism>
<dbReference type="GO" id="GO:0005739">
    <property type="term" value="C:mitochondrion"/>
    <property type="evidence" value="ECO:0007669"/>
    <property type="project" value="TreeGrafter"/>
</dbReference>
<evidence type="ECO:0000256" key="1">
    <source>
        <dbReference type="SAM" id="Phobius"/>
    </source>
</evidence>
<dbReference type="EMBL" id="JAKLMC020000016">
    <property type="protein sequence ID" value="KAK5952303.1"/>
    <property type="molecule type" value="Genomic_DNA"/>
</dbReference>
<gene>
    <name evidence="3" type="primary">YIM1</name>
    <name evidence="3" type="ORF">OHC33_006776</name>
</gene>
<evidence type="ECO:0000313" key="3">
    <source>
        <dbReference type="EMBL" id="KAK5952303.1"/>
    </source>
</evidence>
<dbReference type="SUPFAM" id="SSF50129">
    <property type="entry name" value="GroES-like"/>
    <property type="match status" value="1"/>
</dbReference>
<dbReference type="SUPFAM" id="SSF51735">
    <property type="entry name" value="NAD(P)-binding Rossmann-fold domains"/>
    <property type="match status" value="1"/>
</dbReference>
<dbReference type="EC" id="1.3.1.105" evidence="3"/>
<accession>A0AAN8EUF1</accession>
<dbReference type="CDD" id="cd08267">
    <property type="entry name" value="MDR1"/>
    <property type="match status" value="1"/>
</dbReference>
<dbReference type="Gene3D" id="3.90.180.10">
    <property type="entry name" value="Medium-chain alcohol dehydrogenases, catalytic domain"/>
    <property type="match status" value="2"/>
</dbReference>
<dbReference type="Pfam" id="PF08240">
    <property type="entry name" value="ADH_N"/>
    <property type="match status" value="1"/>
</dbReference>
<evidence type="ECO:0000313" key="4">
    <source>
        <dbReference type="Proteomes" id="UP001316803"/>
    </source>
</evidence>
<sequence>MKAWTYTTRGPPSHVLKLRHDLPQPQPTDLHPHEVLIKISHVSLLAPEHHFISAFPHPPWPFNNTPWLPGFCFSGTVVARGSHIHDLDADTGVDVFGMTDPMSYPKTNGALAEYIVVRRDWVATVPRGVSMEEASTLGPPGVTCFAYAEKAGLIEVANDGDGDGSGPRMVNKGLGKRVLITGGSTATGLFMLQLARVIVGEEGVVVTTCSPKHNDAVKALGADETIDYTTTPNLHAHLTKHYSSTPFDFIMDITGTDRHLYPKSPAYLHQNGTFAFAGAMSATHADVPAGLFGFLVFLAGFLGHLAGWGFNMVWPVVLGGVPRKCFFHSGFPNGRDMELTRQLVAEGKVRGSVDSVWRMDDGVKAFEYLATGKVRGKVVVSVRE</sequence>
<dbReference type="Pfam" id="PF13602">
    <property type="entry name" value="ADH_zinc_N_2"/>
    <property type="match status" value="1"/>
</dbReference>
<keyword evidence="3" id="KW-0560">Oxidoreductase</keyword>
<dbReference type="InterPro" id="IPR013154">
    <property type="entry name" value="ADH-like_N"/>
</dbReference>
<keyword evidence="4" id="KW-1185">Reference proteome</keyword>
<evidence type="ECO:0000259" key="2">
    <source>
        <dbReference type="SMART" id="SM00829"/>
    </source>
</evidence>
<dbReference type="Gene3D" id="3.40.50.720">
    <property type="entry name" value="NAD(P)-binding Rossmann-like Domain"/>
    <property type="match status" value="1"/>
</dbReference>
<feature type="transmembrane region" description="Helical" evidence="1">
    <location>
        <begin position="291"/>
        <end position="314"/>
    </location>
</feature>
<keyword evidence="1" id="KW-0812">Transmembrane</keyword>
<dbReference type="InterPro" id="IPR036291">
    <property type="entry name" value="NAD(P)-bd_dom_sf"/>
</dbReference>
<comment type="caution">
    <text evidence="3">The sequence shown here is derived from an EMBL/GenBank/DDBJ whole genome shotgun (WGS) entry which is preliminary data.</text>
</comment>
<feature type="domain" description="Enoyl reductase (ER)" evidence="2">
    <location>
        <begin position="13"/>
        <end position="380"/>
    </location>
</feature>
<dbReference type="AlphaFoldDB" id="A0AAN8EUF1"/>
<keyword evidence="1" id="KW-1133">Transmembrane helix</keyword>
<reference evidence="3 4" key="1">
    <citation type="submission" date="2022-12" db="EMBL/GenBank/DDBJ databases">
        <title>Genomic features and morphological characterization of a novel Knufia sp. strain isolated from spacecraft assembly facility.</title>
        <authorList>
            <person name="Teixeira M."/>
            <person name="Chander A.M."/>
            <person name="Stajich J.E."/>
            <person name="Venkateswaran K."/>
        </authorList>
    </citation>
    <scope>NUCLEOTIDE SEQUENCE [LARGE SCALE GENOMIC DNA]</scope>
    <source>
        <strain evidence="3 4">FJI-L2-BK-P2</strain>
    </source>
</reference>